<dbReference type="GO" id="GO:0009289">
    <property type="term" value="C:pilus"/>
    <property type="evidence" value="ECO:0007669"/>
    <property type="project" value="InterPro"/>
</dbReference>
<accession>A0A9C7QU21</accession>
<feature type="transmembrane region" description="Helical" evidence="1">
    <location>
        <begin position="21"/>
        <end position="42"/>
    </location>
</feature>
<dbReference type="EMBL" id="DPSM01000015">
    <property type="protein sequence ID" value="HCK00086.1"/>
    <property type="molecule type" value="Genomic_DNA"/>
</dbReference>
<evidence type="ECO:0000256" key="1">
    <source>
        <dbReference type="SAM" id="Phobius"/>
    </source>
</evidence>
<dbReference type="AlphaFoldDB" id="A0A9C7QU21"/>
<feature type="domain" description="Fimbrial-type adhesion" evidence="2">
    <location>
        <begin position="67"/>
        <end position="223"/>
    </location>
</feature>
<evidence type="ECO:0000259" key="2">
    <source>
        <dbReference type="Pfam" id="PF00419"/>
    </source>
</evidence>
<dbReference type="SUPFAM" id="SSF49401">
    <property type="entry name" value="Bacterial adhesins"/>
    <property type="match status" value="1"/>
</dbReference>
<dbReference type="InterPro" id="IPR008966">
    <property type="entry name" value="Adhesion_dom_sf"/>
</dbReference>
<dbReference type="InterPro" id="IPR050263">
    <property type="entry name" value="Bact_Fimbrial_Adh_Pro"/>
</dbReference>
<keyword evidence="1" id="KW-0812">Transmembrane</keyword>
<proteinExistence type="predicted"/>
<dbReference type="RefSeq" id="WP_278430956.1">
    <property type="nucleotide sequence ID" value="NZ_DPSM01000015.1"/>
</dbReference>
<sequence>MRQGNKSDEEGYWLRYERRYRLLQLMAVLMVPVVLVSLLALLPEARAAQQGHTDKGNVDGAHGVLRLRGALTESACRLTMTSARQDIDLGGVGSAHLQQVGNQGVPVAIELRLEDCLRSPANNRDDRSGGLLWAPHQPAVSVSFTAPMDANNPKLVRVQGAQGLGLRLKDSQGRDVRLGGRGAPLLLVPGQSVLSYSVTPERTQAPLQAGVYSAMINVRFNYD</sequence>
<protein>
    <submittedName>
        <fullName evidence="3">Fimbrial protein</fullName>
    </submittedName>
</protein>
<comment type="caution">
    <text evidence="3">The sequence shown here is derived from an EMBL/GenBank/DDBJ whole genome shotgun (WGS) entry which is preliminary data.</text>
</comment>
<evidence type="ECO:0000313" key="4">
    <source>
        <dbReference type="Proteomes" id="UP000262210"/>
    </source>
</evidence>
<dbReference type="InterPro" id="IPR036937">
    <property type="entry name" value="Adhesion_dom_fimbrial_sf"/>
</dbReference>
<dbReference type="InterPro" id="IPR000259">
    <property type="entry name" value="Adhesion_dom_fimbrial"/>
</dbReference>
<dbReference type="PANTHER" id="PTHR33420">
    <property type="entry name" value="FIMBRIAL SUBUNIT ELFA-RELATED"/>
    <property type="match status" value="1"/>
</dbReference>
<dbReference type="Gene3D" id="2.60.40.1090">
    <property type="entry name" value="Fimbrial-type adhesion domain"/>
    <property type="match status" value="1"/>
</dbReference>
<name>A0A9C7QU21_9GAMM</name>
<dbReference type="PANTHER" id="PTHR33420:SF26">
    <property type="entry name" value="FIMBRIAL SUBUNIT"/>
    <property type="match status" value="1"/>
</dbReference>
<dbReference type="Proteomes" id="UP000262210">
    <property type="component" value="Unassembled WGS sequence"/>
</dbReference>
<reference evidence="3 4" key="1">
    <citation type="journal article" date="2018" name="Nat. Biotechnol.">
        <title>A standardized bacterial taxonomy based on genome phylogeny substantially revises the tree of life.</title>
        <authorList>
            <person name="Parks D.H."/>
            <person name="Chuvochina M."/>
            <person name="Waite D.W."/>
            <person name="Rinke C."/>
            <person name="Skarshewski A."/>
            <person name="Chaumeil P.A."/>
            <person name="Hugenholtz P."/>
        </authorList>
    </citation>
    <scope>NUCLEOTIDE SEQUENCE [LARGE SCALE GENOMIC DNA]</scope>
    <source>
        <strain evidence="3">UBA11264</strain>
    </source>
</reference>
<keyword evidence="1" id="KW-1133">Transmembrane helix</keyword>
<gene>
    <name evidence="3" type="ORF">DHV72_08670</name>
</gene>
<organism evidence="3 4">
    <name type="scientific">Serratia grimesii</name>
    <dbReference type="NCBI Taxonomy" id="82995"/>
    <lineage>
        <taxon>Bacteria</taxon>
        <taxon>Pseudomonadati</taxon>
        <taxon>Pseudomonadota</taxon>
        <taxon>Gammaproteobacteria</taxon>
        <taxon>Enterobacterales</taxon>
        <taxon>Yersiniaceae</taxon>
        <taxon>Serratia</taxon>
    </lineage>
</organism>
<dbReference type="GO" id="GO:0043709">
    <property type="term" value="P:cell adhesion involved in single-species biofilm formation"/>
    <property type="evidence" value="ECO:0007669"/>
    <property type="project" value="TreeGrafter"/>
</dbReference>
<keyword evidence="1" id="KW-0472">Membrane</keyword>
<dbReference type="Pfam" id="PF00419">
    <property type="entry name" value="Fimbrial"/>
    <property type="match status" value="1"/>
</dbReference>
<evidence type="ECO:0000313" key="3">
    <source>
        <dbReference type="EMBL" id="HCK00086.1"/>
    </source>
</evidence>